<organism evidence="1 2">
    <name type="scientific">Achromobacter pulmonis</name>
    <dbReference type="NCBI Taxonomy" id="1389932"/>
    <lineage>
        <taxon>Bacteria</taxon>
        <taxon>Pseudomonadati</taxon>
        <taxon>Pseudomonadota</taxon>
        <taxon>Betaproteobacteria</taxon>
        <taxon>Burkholderiales</taxon>
        <taxon>Alcaligenaceae</taxon>
        <taxon>Achromobacter</taxon>
    </lineage>
</organism>
<protein>
    <submittedName>
        <fullName evidence="1">Uncharacterized protein</fullName>
    </submittedName>
</protein>
<proteinExistence type="predicted"/>
<dbReference type="EMBL" id="POQS01000010">
    <property type="protein sequence ID" value="PND30183.1"/>
    <property type="molecule type" value="Genomic_DNA"/>
</dbReference>
<evidence type="ECO:0000313" key="2">
    <source>
        <dbReference type="Proteomes" id="UP000235994"/>
    </source>
</evidence>
<dbReference type="Gene3D" id="3.40.50.300">
    <property type="entry name" value="P-loop containing nucleotide triphosphate hydrolases"/>
    <property type="match status" value="1"/>
</dbReference>
<keyword evidence="2" id="KW-1185">Reference proteome</keyword>
<evidence type="ECO:0000313" key="1">
    <source>
        <dbReference type="EMBL" id="PND30183.1"/>
    </source>
</evidence>
<dbReference type="SUPFAM" id="SSF52540">
    <property type="entry name" value="P-loop containing nucleoside triphosphate hydrolases"/>
    <property type="match status" value="1"/>
</dbReference>
<gene>
    <name evidence="1" type="ORF">C1I89_29895</name>
</gene>
<name>A0A2N8K9Q4_9BURK</name>
<sequence length="313" mass="34249">MQHAVIQRDEMLTAQLDLGGAPIDLAEYATTGLLAVAVGPRGMGKTNAGLLMAEQLAAQGWVSVLIDPESEMESLYGAAVRDAAHLGTLLETREQPIVVVCARDATEFLPYGRAILDAAERWRKPLFVMIDEGQLFSATKKRKEDVGEAAEIINEFAGRGRKRALDLFITALRYTGTLHRSIFSNKNLTLIGCQEDPTAWAALAPQFRASRIEFNDLNALAPGEFFCFSRRGVEKVRMPMADALRQVAPKARPVRRTLPATFSQWDRAMRAIPTERLRALSDPLVGLLGAIAGLSSQQMMAGAGALQDELETR</sequence>
<dbReference type="RefSeq" id="WP_102775895.1">
    <property type="nucleotide sequence ID" value="NZ_POQS01000010.1"/>
</dbReference>
<accession>A0A2N8K9Q4</accession>
<dbReference type="AlphaFoldDB" id="A0A2N8K9Q4"/>
<comment type="caution">
    <text evidence="1">The sequence shown here is derived from an EMBL/GenBank/DDBJ whole genome shotgun (WGS) entry which is preliminary data.</text>
</comment>
<reference evidence="1 2" key="1">
    <citation type="submission" date="2018-01" db="EMBL/GenBank/DDBJ databases">
        <title>The draft genome of an aniline degradation strain ANB-1.</title>
        <authorList>
            <person name="Zhang L."/>
            <person name="Jiang J."/>
        </authorList>
    </citation>
    <scope>NUCLEOTIDE SEQUENCE [LARGE SCALE GENOMIC DNA]</scope>
    <source>
        <strain evidence="1 2">ANB-1</strain>
    </source>
</reference>
<dbReference type="InterPro" id="IPR027417">
    <property type="entry name" value="P-loop_NTPase"/>
</dbReference>
<dbReference type="Proteomes" id="UP000235994">
    <property type="component" value="Unassembled WGS sequence"/>
</dbReference>